<evidence type="ECO:0000256" key="1">
    <source>
        <dbReference type="ARBA" id="ARBA00022737"/>
    </source>
</evidence>
<dbReference type="SUPFAM" id="SSF52540">
    <property type="entry name" value="P-loop containing nucleoside triphosphate hydrolases"/>
    <property type="match status" value="1"/>
</dbReference>
<dbReference type="PANTHER" id="PTHR10039">
    <property type="entry name" value="AMELOGENIN"/>
    <property type="match status" value="1"/>
</dbReference>
<dbReference type="Gene3D" id="3.40.50.300">
    <property type="entry name" value="P-loop containing nucleotide triphosphate hydrolases"/>
    <property type="match status" value="1"/>
</dbReference>
<dbReference type="PROSITE" id="PS50837">
    <property type="entry name" value="NACHT"/>
    <property type="match status" value="1"/>
</dbReference>
<keyword evidence="1" id="KW-0677">Repeat</keyword>
<dbReference type="InterPro" id="IPR007111">
    <property type="entry name" value="NACHT_NTPase"/>
</dbReference>
<organism evidence="3 4">
    <name type="scientific">Leucocoprinus birnbaumii</name>
    <dbReference type="NCBI Taxonomy" id="56174"/>
    <lineage>
        <taxon>Eukaryota</taxon>
        <taxon>Fungi</taxon>
        <taxon>Dikarya</taxon>
        <taxon>Basidiomycota</taxon>
        <taxon>Agaricomycotina</taxon>
        <taxon>Agaricomycetes</taxon>
        <taxon>Agaricomycetidae</taxon>
        <taxon>Agaricales</taxon>
        <taxon>Agaricineae</taxon>
        <taxon>Agaricaceae</taxon>
        <taxon>Leucocoprinus</taxon>
    </lineage>
</organism>
<evidence type="ECO:0000313" key="3">
    <source>
        <dbReference type="EMBL" id="KAJ3560290.1"/>
    </source>
</evidence>
<accession>A0AAD5VIA5</accession>
<dbReference type="AlphaFoldDB" id="A0AAD5VIA5"/>
<protein>
    <recommendedName>
        <fullName evidence="2">NACHT domain-containing protein</fullName>
    </recommendedName>
</protein>
<dbReference type="PANTHER" id="PTHR10039:SF14">
    <property type="entry name" value="NACHT DOMAIN-CONTAINING PROTEIN"/>
    <property type="match status" value="1"/>
</dbReference>
<evidence type="ECO:0000313" key="4">
    <source>
        <dbReference type="Proteomes" id="UP001213000"/>
    </source>
</evidence>
<dbReference type="Pfam" id="PF24883">
    <property type="entry name" value="NPHP3_N"/>
    <property type="match status" value="1"/>
</dbReference>
<dbReference type="Proteomes" id="UP001213000">
    <property type="component" value="Unassembled WGS sequence"/>
</dbReference>
<proteinExistence type="predicted"/>
<evidence type="ECO:0000259" key="2">
    <source>
        <dbReference type="PROSITE" id="PS50837"/>
    </source>
</evidence>
<comment type="caution">
    <text evidence="3">The sequence shown here is derived from an EMBL/GenBank/DDBJ whole genome shotgun (WGS) entry which is preliminary data.</text>
</comment>
<dbReference type="EMBL" id="JANIEX010001200">
    <property type="protein sequence ID" value="KAJ3560290.1"/>
    <property type="molecule type" value="Genomic_DNA"/>
</dbReference>
<sequence>MLWLVGPAGVGKSAIMQTVAENASESNLLAALFFSAPNGRNDPRGVITTLAYQLAARYPPYHNYVRAMITADPKVLEKSIDGQFTEFIVKPFAVRQLLDGTHQALIFIDGLDECKGQQEQLLLLSLISSFITNFPNEEVPVDSPEACQDVERFVRAEFAKIREFSSVIMSHFPDWPCERLLLKLLASAQGLFAYADTATPFIAERDHISRFRLVLDLIDQPSSFTSSSSARQPLSRLDALYYCIVAQVDPDDLKYARQVFFLLFPPFIASRVRPSQSLICDWLEISSDVLHNSLCRLHSVLKIPPPRLYWEQIASYHKSFYDFIHRMKLQLDLPMNENDAVESYRQYLLKVLSRIPLSEILGITHTLCPVGEGWQGK</sequence>
<keyword evidence="4" id="KW-1185">Reference proteome</keyword>
<feature type="domain" description="NACHT" evidence="2">
    <location>
        <begin position="1"/>
        <end position="113"/>
    </location>
</feature>
<reference evidence="3" key="1">
    <citation type="submission" date="2022-07" db="EMBL/GenBank/DDBJ databases">
        <title>Genome Sequence of Leucocoprinus birnbaumii.</title>
        <authorList>
            <person name="Buettner E."/>
        </authorList>
    </citation>
    <scope>NUCLEOTIDE SEQUENCE</scope>
    <source>
        <strain evidence="3">VT141</strain>
    </source>
</reference>
<dbReference type="InterPro" id="IPR027417">
    <property type="entry name" value="P-loop_NTPase"/>
</dbReference>
<dbReference type="InterPro" id="IPR056884">
    <property type="entry name" value="NPHP3-like_N"/>
</dbReference>
<name>A0AAD5VIA5_9AGAR</name>
<gene>
    <name evidence="3" type="ORF">NP233_g10932</name>
</gene>